<keyword evidence="2" id="KW-0472">Membrane</keyword>
<feature type="coiled-coil region" evidence="1">
    <location>
        <begin position="122"/>
        <end position="149"/>
    </location>
</feature>
<protein>
    <recommendedName>
        <fullName evidence="3">YknX-like barrel-sandwich hybrid domain-containing protein</fullName>
    </recommendedName>
</protein>
<organism evidence="4 6">
    <name type="scientific">Anaerobacillus alkalidiazotrophicus</name>
    <dbReference type="NCBI Taxonomy" id="472963"/>
    <lineage>
        <taxon>Bacteria</taxon>
        <taxon>Bacillati</taxon>
        <taxon>Bacillota</taxon>
        <taxon>Bacilli</taxon>
        <taxon>Bacillales</taxon>
        <taxon>Bacillaceae</taxon>
        <taxon>Anaerobacillus</taxon>
    </lineage>
</organism>
<reference evidence="4 6" key="1">
    <citation type="submission" date="2016-10" db="EMBL/GenBank/DDBJ databases">
        <title>Draft genome sequences of four alkaliphilic bacteria belonging to the Anaerobacillus genus.</title>
        <authorList>
            <person name="Bassil N.M."/>
            <person name="Lloyd J.R."/>
        </authorList>
    </citation>
    <scope>NUCLEOTIDE SEQUENCE [LARGE SCALE GENOMIC DNA]</scope>
    <source>
        <strain evidence="4 6">DSM 22531</strain>
    </source>
</reference>
<keyword evidence="2" id="KW-0812">Transmembrane</keyword>
<keyword evidence="6" id="KW-1185">Reference proteome</keyword>
<dbReference type="AlphaFoldDB" id="A0A1S2M043"/>
<dbReference type="OrthoDB" id="85226at2"/>
<evidence type="ECO:0000313" key="5">
    <source>
        <dbReference type="EMBL" id="OIJ19537.1"/>
    </source>
</evidence>
<gene>
    <name evidence="5" type="ORF">BKP45_10675</name>
    <name evidence="4" type="ORF">BKP45_16390</name>
</gene>
<comment type="caution">
    <text evidence="4">The sequence shown here is derived from an EMBL/GenBank/DDBJ whole genome shotgun (WGS) entry which is preliminary data.</text>
</comment>
<evidence type="ECO:0000259" key="3">
    <source>
        <dbReference type="Pfam" id="PF25984"/>
    </source>
</evidence>
<feature type="transmembrane region" description="Helical" evidence="2">
    <location>
        <begin position="12"/>
        <end position="32"/>
    </location>
</feature>
<evidence type="ECO:0000256" key="1">
    <source>
        <dbReference type="SAM" id="Coils"/>
    </source>
</evidence>
<evidence type="ECO:0000313" key="6">
    <source>
        <dbReference type="Proteomes" id="UP000180057"/>
    </source>
</evidence>
<sequence length="169" mass="19805">MIKQRSFYGKKKKWIIVGVIVLIGVMTTVGVARSIEETIYEVETVSPELTLLVLAVMLPGTLYVKNEQIVYYSPEIGQQYELLVEEGDFVEKGTALIKYKSQHLEIEKEQYALSIQAIDLRLSEINRQKDDVIKQKAELNKKKEDLKKRDCAFLERERVFWSFIKFYQY</sequence>
<dbReference type="Pfam" id="PF25984">
    <property type="entry name" value="BSH_YknX"/>
    <property type="match status" value="1"/>
</dbReference>
<feature type="transmembrane region" description="Helical" evidence="2">
    <location>
        <begin position="44"/>
        <end position="64"/>
    </location>
</feature>
<dbReference type="EMBL" id="MLQS01000030">
    <property type="protein sequence ID" value="OIJ18058.1"/>
    <property type="molecule type" value="Genomic_DNA"/>
</dbReference>
<dbReference type="InterPro" id="IPR058639">
    <property type="entry name" value="BSH_YknX-like"/>
</dbReference>
<dbReference type="Proteomes" id="UP000180057">
    <property type="component" value="Unassembled WGS sequence"/>
</dbReference>
<feature type="domain" description="YknX-like barrel-sandwich hybrid" evidence="3">
    <location>
        <begin position="68"/>
        <end position="105"/>
    </location>
</feature>
<keyword evidence="1" id="KW-0175">Coiled coil</keyword>
<evidence type="ECO:0000256" key="2">
    <source>
        <dbReference type="SAM" id="Phobius"/>
    </source>
</evidence>
<accession>A0A1S2M043</accession>
<dbReference type="EMBL" id="MLQS01000017">
    <property type="protein sequence ID" value="OIJ19537.1"/>
    <property type="molecule type" value="Genomic_DNA"/>
</dbReference>
<evidence type="ECO:0000313" key="4">
    <source>
        <dbReference type="EMBL" id="OIJ18058.1"/>
    </source>
</evidence>
<proteinExistence type="predicted"/>
<dbReference type="STRING" id="472963.BKP45_10675"/>
<name>A0A1S2M043_9BACI</name>
<keyword evidence="2" id="KW-1133">Transmembrane helix</keyword>
<dbReference type="RefSeq" id="WP_071389676.1">
    <property type="nucleotide sequence ID" value="NZ_MLQS01000017.1"/>
</dbReference>